<dbReference type="InterPro" id="IPR006917">
    <property type="entry name" value="SOUL_heme-bd"/>
</dbReference>
<name>A0AAW0THQ2_SCYPA</name>
<reference evidence="3 4" key="1">
    <citation type="submission" date="2023-03" db="EMBL/GenBank/DDBJ databases">
        <title>High-quality genome of Scylla paramamosain provides insights in environmental adaptation.</title>
        <authorList>
            <person name="Zhang L."/>
        </authorList>
    </citation>
    <scope>NUCLEOTIDE SEQUENCE [LARGE SCALE GENOMIC DNA]</scope>
    <source>
        <strain evidence="3">LZ_2023a</strain>
        <tissue evidence="3">Muscle</tissue>
    </source>
</reference>
<dbReference type="InterPro" id="IPR011256">
    <property type="entry name" value="Reg_factor_effector_dom_sf"/>
</dbReference>
<evidence type="ECO:0000313" key="4">
    <source>
        <dbReference type="Proteomes" id="UP001487740"/>
    </source>
</evidence>
<protein>
    <submittedName>
        <fullName evidence="3">Uncharacterized protein</fullName>
    </submittedName>
</protein>
<feature type="chain" id="PRO_5043765961" evidence="2">
    <location>
        <begin position="24"/>
        <end position="218"/>
    </location>
</feature>
<evidence type="ECO:0000256" key="2">
    <source>
        <dbReference type="SAM" id="SignalP"/>
    </source>
</evidence>
<accession>A0AAW0THQ2</accession>
<keyword evidence="2" id="KW-0732">Signal</keyword>
<dbReference type="Pfam" id="PF04832">
    <property type="entry name" value="SOUL"/>
    <property type="match status" value="1"/>
</dbReference>
<organism evidence="3 4">
    <name type="scientific">Scylla paramamosain</name>
    <name type="common">Mud crab</name>
    <dbReference type="NCBI Taxonomy" id="85552"/>
    <lineage>
        <taxon>Eukaryota</taxon>
        <taxon>Metazoa</taxon>
        <taxon>Ecdysozoa</taxon>
        <taxon>Arthropoda</taxon>
        <taxon>Crustacea</taxon>
        <taxon>Multicrustacea</taxon>
        <taxon>Malacostraca</taxon>
        <taxon>Eumalacostraca</taxon>
        <taxon>Eucarida</taxon>
        <taxon>Decapoda</taxon>
        <taxon>Pleocyemata</taxon>
        <taxon>Brachyura</taxon>
        <taxon>Eubrachyura</taxon>
        <taxon>Portunoidea</taxon>
        <taxon>Portunidae</taxon>
        <taxon>Portuninae</taxon>
        <taxon>Scylla</taxon>
    </lineage>
</organism>
<dbReference type="Gene3D" id="3.20.80.10">
    <property type="entry name" value="Regulatory factor, effector binding domain"/>
    <property type="match status" value="1"/>
</dbReference>
<proteinExistence type="inferred from homology"/>
<feature type="signal peptide" evidence="2">
    <location>
        <begin position="1"/>
        <end position="23"/>
    </location>
</feature>
<evidence type="ECO:0000256" key="1">
    <source>
        <dbReference type="ARBA" id="ARBA00009817"/>
    </source>
</evidence>
<dbReference type="PANTHER" id="PTHR11220:SF73">
    <property type="entry name" value="HEME-BINDING PROTEIN 2"/>
    <property type="match status" value="1"/>
</dbReference>
<keyword evidence="4" id="KW-1185">Reference proteome</keyword>
<comment type="similarity">
    <text evidence="1">Belongs to the HEBP family.</text>
</comment>
<evidence type="ECO:0000313" key="3">
    <source>
        <dbReference type="EMBL" id="KAK8386250.1"/>
    </source>
</evidence>
<dbReference type="AlphaFoldDB" id="A0AAW0THQ2"/>
<comment type="caution">
    <text evidence="3">The sequence shown here is derived from an EMBL/GenBank/DDBJ whole genome shotgun (WGS) entry which is preliminary data.</text>
</comment>
<sequence length="218" mass="24779">MKVAAALSLLVAVQLAHVHLAEAQFESEVDEMAPYEIIKKGQDYEERYYPPARWVCHSKTSMRPTMSRMSQSFFPLFSYITGANDRGSKIQMTAPVTTMMRQEPATSSWWSQMCFYLPEAHQADTPNPENPEVYLEDRPAMIVFTRTTGGFLTKAAQWKYQATLLKESLLNAKEPADFSTYYIWTQHHRTPLKTSPGRITMEADTTTNTITTTTTTAT</sequence>
<dbReference type="PANTHER" id="PTHR11220">
    <property type="entry name" value="HEME-BINDING PROTEIN-RELATED"/>
    <property type="match status" value="1"/>
</dbReference>
<dbReference type="EMBL" id="JARAKH010000031">
    <property type="protein sequence ID" value="KAK8386250.1"/>
    <property type="molecule type" value="Genomic_DNA"/>
</dbReference>
<gene>
    <name evidence="3" type="ORF">O3P69_010747</name>
</gene>
<dbReference type="SUPFAM" id="SSF55136">
    <property type="entry name" value="Probable bacterial effector-binding domain"/>
    <property type="match status" value="1"/>
</dbReference>
<dbReference type="Proteomes" id="UP001487740">
    <property type="component" value="Unassembled WGS sequence"/>
</dbReference>